<proteinExistence type="predicted"/>
<dbReference type="eggNOG" id="KOG0090">
    <property type="taxonomic scope" value="Eukaryota"/>
</dbReference>
<dbReference type="HOGENOM" id="CLU_2403130_0_0_1"/>
<dbReference type="Gramene" id="OBART06G14860.1">
    <property type="protein sequence ID" value="OBART06G14860.1"/>
    <property type="gene ID" value="OBART06G14860"/>
</dbReference>
<dbReference type="PaxDb" id="65489-OBART06G14860.1"/>
<reference evidence="1" key="1">
    <citation type="journal article" date="2009" name="Rice">
        <title>De Novo Next Generation Sequencing of Plant Genomes.</title>
        <authorList>
            <person name="Rounsley S."/>
            <person name="Marri P.R."/>
            <person name="Yu Y."/>
            <person name="He R."/>
            <person name="Sisneros N."/>
            <person name="Goicoechea J.L."/>
            <person name="Lee S.J."/>
            <person name="Angelova A."/>
            <person name="Kudrna D."/>
            <person name="Luo M."/>
            <person name="Affourtit J."/>
            <person name="Desany B."/>
            <person name="Knight J."/>
            <person name="Niazi F."/>
            <person name="Egholm M."/>
            <person name="Wing R.A."/>
        </authorList>
    </citation>
    <scope>NUCLEOTIDE SEQUENCE [LARGE SCALE GENOMIC DNA]</scope>
    <source>
        <strain evidence="1">cv. IRGC 105608</strain>
    </source>
</reference>
<dbReference type="AlphaFoldDB" id="A0A0D3GGM5"/>
<dbReference type="InterPro" id="IPR027417">
    <property type="entry name" value="P-loop_NTPase"/>
</dbReference>
<evidence type="ECO:0000313" key="2">
    <source>
        <dbReference type="Proteomes" id="UP000026960"/>
    </source>
</evidence>
<keyword evidence="2" id="KW-1185">Reference proteome</keyword>
<evidence type="ECO:0008006" key="3">
    <source>
        <dbReference type="Google" id="ProtNLM"/>
    </source>
</evidence>
<name>A0A0D3GGM5_9ORYZ</name>
<dbReference type="EnsemblPlants" id="OBART06G14860.1">
    <property type="protein sequence ID" value="OBART06G14860.1"/>
    <property type="gene ID" value="OBART06G14860"/>
</dbReference>
<protein>
    <recommendedName>
        <fullName evidence="3">Signal recognition particle receptor subunit beta</fullName>
    </recommendedName>
</protein>
<dbReference type="Gene3D" id="3.40.50.300">
    <property type="entry name" value="P-loop containing nucleotide triphosphate hydrolases"/>
    <property type="match status" value="1"/>
</dbReference>
<sequence>MQVVAEYLYDILTKATVVKKRIHVLIFCNKTDKLRESRKDISSADTTDEVKLGNPGETFYFSQCQNRVTVAEGAGLTGNVSAVEQFIREYVKA</sequence>
<evidence type="ECO:0000313" key="1">
    <source>
        <dbReference type="EnsemblPlants" id="OBART06G14860.1"/>
    </source>
</evidence>
<dbReference type="STRING" id="65489.A0A0D3GGM5"/>
<dbReference type="Proteomes" id="UP000026960">
    <property type="component" value="Chromosome 6"/>
</dbReference>
<accession>A0A0D3GGM5</accession>
<organism evidence="1">
    <name type="scientific">Oryza barthii</name>
    <dbReference type="NCBI Taxonomy" id="65489"/>
    <lineage>
        <taxon>Eukaryota</taxon>
        <taxon>Viridiplantae</taxon>
        <taxon>Streptophyta</taxon>
        <taxon>Embryophyta</taxon>
        <taxon>Tracheophyta</taxon>
        <taxon>Spermatophyta</taxon>
        <taxon>Magnoliopsida</taxon>
        <taxon>Liliopsida</taxon>
        <taxon>Poales</taxon>
        <taxon>Poaceae</taxon>
        <taxon>BOP clade</taxon>
        <taxon>Oryzoideae</taxon>
        <taxon>Oryzeae</taxon>
        <taxon>Oryzinae</taxon>
        <taxon>Oryza</taxon>
    </lineage>
</organism>
<reference evidence="1" key="2">
    <citation type="submission" date="2015-03" db="UniProtKB">
        <authorList>
            <consortium name="EnsemblPlants"/>
        </authorList>
    </citation>
    <scope>IDENTIFICATION</scope>
</reference>